<evidence type="ECO:0000259" key="1">
    <source>
        <dbReference type="Pfam" id="PF12728"/>
    </source>
</evidence>
<name>A0A7G9G0E7_9FIRM</name>
<dbReference type="AlphaFoldDB" id="A0A7G9G0E7"/>
<evidence type="ECO:0000313" key="2">
    <source>
        <dbReference type="EMBL" id="QNM04279.1"/>
    </source>
</evidence>
<organism evidence="2 3">
    <name type="scientific">Simiaoa sunii</name>
    <dbReference type="NCBI Taxonomy" id="2763672"/>
    <lineage>
        <taxon>Bacteria</taxon>
        <taxon>Bacillati</taxon>
        <taxon>Bacillota</taxon>
        <taxon>Clostridia</taxon>
        <taxon>Lachnospirales</taxon>
        <taxon>Lachnospiraceae</taxon>
        <taxon>Simiaoa</taxon>
    </lineage>
</organism>
<accession>A0A7G9G0E7</accession>
<proteinExistence type="predicted"/>
<gene>
    <name evidence="2" type="ORF">H9Q77_15925</name>
</gene>
<dbReference type="EMBL" id="CP060633">
    <property type="protein sequence ID" value="QNM04279.1"/>
    <property type="molecule type" value="Genomic_DNA"/>
</dbReference>
<feature type="domain" description="Helix-turn-helix" evidence="1">
    <location>
        <begin position="5"/>
        <end position="49"/>
    </location>
</feature>
<dbReference type="InterPro" id="IPR041657">
    <property type="entry name" value="HTH_17"/>
</dbReference>
<dbReference type="Pfam" id="PF12728">
    <property type="entry name" value="HTH_17"/>
    <property type="match status" value="1"/>
</dbReference>
<evidence type="ECO:0000313" key="3">
    <source>
        <dbReference type="Proteomes" id="UP000515981"/>
    </source>
</evidence>
<dbReference type="Proteomes" id="UP000515981">
    <property type="component" value="Chromosome"/>
</dbReference>
<dbReference type="KEGG" id="ssun:H9Q77_15925"/>
<sequence>MEKILYTVKEAGAALGVNAGTIRQLISKGLLPGLKLGCMKVRKKSLENFCKKYDGKDLSDLDNIVDLYKE</sequence>
<reference evidence="2 3" key="1">
    <citation type="submission" date="2020-08" db="EMBL/GenBank/DDBJ databases">
        <authorList>
            <person name="Liu C."/>
            <person name="Sun Q."/>
        </authorList>
    </citation>
    <scope>NUCLEOTIDE SEQUENCE [LARGE SCALE GENOMIC DNA]</scope>
    <source>
        <strain evidence="2 3">NSJ-8</strain>
    </source>
</reference>
<protein>
    <submittedName>
        <fullName evidence="2">Helix-turn-helix domain-containing protein</fullName>
    </submittedName>
</protein>
<keyword evidence="3" id="KW-1185">Reference proteome</keyword>